<reference evidence="2 3" key="1">
    <citation type="submission" date="2023-02" db="EMBL/GenBank/DDBJ databases">
        <title>Genome sequence of Mucilaginibacter jinjuensis strain KACC 16571.</title>
        <authorList>
            <person name="Kim S."/>
            <person name="Heo J."/>
            <person name="Kwon S.-W."/>
        </authorList>
    </citation>
    <scope>NUCLEOTIDE SEQUENCE [LARGE SCALE GENOMIC DNA]</scope>
    <source>
        <strain evidence="2 3">KACC 16571</strain>
    </source>
</reference>
<name>A0ABY7T5W3_9SPHI</name>
<dbReference type="Proteomes" id="UP001216139">
    <property type="component" value="Chromosome"/>
</dbReference>
<accession>A0ABY7T5W3</accession>
<feature type="transmembrane region" description="Helical" evidence="1">
    <location>
        <begin position="134"/>
        <end position="159"/>
    </location>
</feature>
<keyword evidence="1" id="KW-1133">Transmembrane helix</keyword>
<keyword evidence="3" id="KW-1185">Reference proteome</keyword>
<sequence length="272" mass="30998">MNTLKNHLILFDAECPMCSLYTKAFVSTGLLEQDGRAAYQETAVETCPLVDRQRAVNEIALVNQETGEVTYGVKSLFKVFSVAIPALKPLFEFAPFVWLMSKVYAFISYNRRVIIPAATEQYAYQPTFKLHYRVAYLLFTWAITAYILTAYVHLMYGLLPVGTSYREYLICGGQIFFQGIIISLFASDKKWAYLGNMMTISFAGALLLLPGLLLATWFSLPPVFYVCYFMAMAGLMFLEHIRRTKLLSLGWTLTVSWACYRLLVLLFIFLAK</sequence>
<dbReference type="RefSeq" id="WP_273629951.1">
    <property type="nucleotide sequence ID" value="NZ_CP117167.1"/>
</dbReference>
<proteinExistence type="predicted"/>
<keyword evidence="1" id="KW-0472">Membrane</keyword>
<feature type="transmembrane region" description="Helical" evidence="1">
    <location>
        <begin position="165"/>
        <end position="186"/>
    </location>
</feature>
<protein>
    <submittedName>
        <fullName evidence="2">DUF393 domain-containing protein</fullName>
    </submittedName>
</protein>
<feature type="transmembrane region" description="Helical" evidence="1">
    <location>
        <begin position="250"/>
        <end position="271"/>
    </location>
</feature>
<dbReference type="EMBL" id="CP117167">
    <property type="protein sequence ID" value="WCT11761.1"/>
    <property type="molecule type" value="Genomic_DNA"/>
</dbReference>
<feature type="transmembrane region" description="Helical" evidence="1">
    <location>
        <begin position="219"/>
        <end position="238"/>
    </location>
</feature>
<evidence type="ECO:0000313" key="2">
    <source>
        <dbReference type="EMBL" id="WCT11761.1"/>
    </source>
</evidence>
<evidence type="ECO:0000256" key="1">
    <source>
        <dbReference type="SAM" id="Phobius"/>
    </source>
</evidence>
<evidence type="ECO:0000313" key="3">
    <source>
        <dbReference type="Proteomes" id="UP001216139"/>
    </source>
</evidence>
<gene>
    <name evidence="2" type="ORF">PQO05_23810</name>
</gene>
<feature type="transmembrane region" description="Helical" evidence="1">
    <location>
        <begin position="193"/>
        <end position="213"/>
    </location>
</feature>
<organism evidence="2 3">
    <name type="scientific">Mucilaginibacter jinjuensis</name>
    <dbReference type="NCBI Taxonomy" id="1176721"/>
    <lineage>
        <taxon>Bacteria</taxon>
        <taxon>Pseudomonadati</taxon>
        <taxon>Bacteroidota</taxon>
        <taxon>Sphingobacteriia</taxon>
        <taxon>Sphingobacteriales</taxon>
        <taxon>Sphingobacteriaceae</taxon>
        <taxon>Mucilaginibacter</taxon>
    </lineage>
</organism>
<keyword evidence="1" id="KW-0812">Transmembrane</keyword>